<proteinExistence type="predicted"/>
<sequence>MHLRPRRWQLPDYVLVRRRDRQDVLVTKVIRDANGWTNYHLVISKIRLRLQVRQETRWCQLPNVRQSTALEVLGHARRQQQGCFKDNNAHISNLLAEKNRLHKSYMDLRTDATKTAFFRCRRFVKQRLREIQDAWMVRKAEEIQEYADRNEIKNLFKAIKAIYGPRIKGTAPLLSSAGTTLLTEKSQILKRWAEHFRRKIFAHILLNRLNGYLEKGLLPESQCDFQRHRGTTDIIFAARQLQEKCQEMRTHLYTMFMDLTKALDTVNCEGLWKIMQKFGG</sequence>
<organism evidence="3">
    <name type="scientific">Schistocephalus solidus</name>
    <name type="common">Tapeworm</name>
    <dbReference type="NCBI Taxonomy" id="70667"/>
    <lineage>
        <taxon>Eukaryota</taxon>
        <taxon>Metazoa</taxon>
        <taxon>Spiralia</taxon>
        <taxon>Lophotrochozoa</taxon>
        <taxon>Platyhelminthes</taxon>
        <taxon>Cestoda</taxon>
        <taxon>Eucestoda</taxon>
        <taxon>Diphyllobothriidea</taxon>
        <taxon>Diphyllobothriidae</taxon>
        <taxon>Schistocephalus</taxon>
    </lineage>
</organism>
<name>A0A183TDL0_SCHSO</name>
<reference evidence="3" key="1">
    <citation type="submission" date="2016-06" db="UniProtKB">
        <authorList>
            <consortium name="WormBaseParasite"/>
        </authorList>
    </citation>
    <scope>IDENTIFICATION</scope>
</reference>
<evidence type="ECO:0000313" key="1">
    <source>
        <dbReference type="EMBL" id="VDM00944.1"/>
    </source>
</evidence>
<evidence type="ECO:0000313" key="2">
    <source>
        <dbReference type="Proteomes" id="UP000275846"/>
    </source>
</evidence>
<accession>A0A183TDL0</accession>
<reference evidence="1 2" key="2">
    <citation type="submission" date="2018-11" db="EMBL/GenBank/DDBJ databases">
        <authorList>
            <consortium name="Pathogen Informatics"/>
        </authorList>
    </citation>
    <scope>NUCLEOTIDE SEQUENCE [LARGE SCALE GENOMIC DNA]</scope>
    <source>
        <strain evidence="1 2">NST_G2</strain>
    </source>
</reference>
<dbReference type="PANTHER" id="PTHR47027">
    <property type="entry name" value="REVERSE TRANSCRIPTASE DOMAIN-CONTAINING PROTEIN"/>
    <property type="match status" value="1"/>
</dbReference>
<dbReference type="STRING" id="70667.A0A183TDL0"/>
<dbReference type="AlphaFoldDB" id="A0A183TDL0"/>
<gene>
    <name evidence="1" type="ORF">SSLN_LOCUS14558</name>
</gene>
<keyword evidence="2" id="KW-1185">Reference proteome</keyword>
<dbReference type="EMBL" id="UYSU01039088">
    <property type="protein sequence ID" value="VDM00944.1"/>
    <property type="molecule type" value="Genomic_DNA"/>
</dbReference>
<protein>
    <submittedName>
        <fullName evidence="3">Reverse transcriptase domain-containing protein</fullName>
    </submittedName>
</protein>
<dbReference type="OrthoDB" id="6140101at2759"/>
<dbReference type="WBParaSite" id="SSLN_0001511101-mRNA-1">
    <property type="protein sequence ID" value="SSLN_0001511101-mRNA-1"/>
    <property type="gene ID" value="SSLN_0001511101"/>
</dbReference>
<evidence type="ECO:0000313" key="3">
    <source>
        <dbReference type="WBParaSite" id="SSLN_0001511101-mRNA-1"/>
    </source>
</evidence>
<dbReference type="Proteomes" id="UP000275846">
    <property type="component" value="Unassembled WGS sequence"/>
</dbReference>
<dbReference type="PANTHER" id="PTHR47027:SF26">
    <property type="entry name" value="REVERSE TRANSCRIPTASE DOMAIN-CONTAINING PROTEIN"/>
    <property type="match status" value="1"/>
</dbReference>